<dbReference type="Proteomes" id="UP000546464">
    <property type="component" value="Unassembled WGS sequence"/>
</dbReference>
<keyword evidence="2" id="KW-1185">Reference proteome</keyword>
<proteinExistence type="predicted"/>
<evidence type="ECO:0008006" key="3">
    <source>
        <dbReference type="Google" id="ProtNLM"/>
    </source>
</evidence>
<evidence type="ECO:0000313" key="2">
    <source>
        <dbReference type="Proteomes" id="UP000546464"/>
    </source>
</evidence>
<dbReference type="InterPro" id="IPR029044">
    <property type="entry name" value="Nucleotide-diphossugar_trans"/>
</dbReference>
<name>A0A842HBD8_9BACT</name>
<protein>
    <recommendedName>
        <fullName evidence="3">Nucleotide-diphospho-sugar transferase domain-containing protein</fullName>
    </recommendedName>
</protein>
<dbReference type="AlphaFoldDB" id="A0A842HBD8"/>
<dbReference type="EMBL" id="JACHVB010000014">
    <property type="protein sequence ID" value="MBC2593590.1"/>
    <property type="molecule type" value="Genomic_DNA"/>
</dbReference>
<sequence length="261" mass="29445">MSASESQQRGCLFVATGKDAFLREAIYNARQVSKYMPGLPIALCTELTTERPKPFSTLIHLEDGTANAHKLKARSLLLSPFEQTLFLDTDAFVQAPLWELFSLLEEADICIAKDCDVDWNQSWELKSLSGGAHYNTGVFAYRRSPACEAFLKLLQDLICEHDDADMWAGHFGDQHFFNHILESGRPEATALRLTPIPNTVYNVRPWMEDEMRRQGLLGQAKILHMRTAMTGPLTAKKCLPRLKTKLALRTRLKRLLGRGPA</sequence>
<dbReference type="RefSeq" id="WP_185674595.1">
    <property type="nucleotide sequence ID" value="NZ_JACHVB010000014.1"/>
</dbReference>
<dbReference type="Gene3D" id="3.90.550.10">
    <property type="entry name" value="Spore Coat Polysaccharide Biosynthesis Protein SpsA, Chain A"/>
    <property type="match status" value="1"/>
</dbReference>
<organism evidence="1 2">
    <name type="scientific">Ruficoccus amylovorans</name>
    <dbReference type="NCBI Taxonomy" id="1804625"/>
    <lineage>
        <taxon>Bacteria</taxon>
        <taxon>Pseudomonadati</taxon>
        <taxon>Verrucomicrobiota</taxon>
        <taxon>Opitutia</taxon>
        <taxon>Puniceicoccales</taxon>
        <taxon>Cerasicoccaceae</taxon>
        <taxon>Ruficoccus</taxon>
    </lineage>
</organism>
<gene>
    <name evidence="1" type="ORF">H5P28_04875</name>
</gene>
<comment type="caution">
    <text evidence="1">The sequence shown here is derived from an EMBL/GenBank/DDBJ whole genome shotgun (WGS) entry which is preliminary data.</text>
</comment>
<accession>A0A842HBD8</accession>
<evidence type="ECO:0000313" key="1">
    <source>
        <dbReference type="EMBL" id="MBC2593590.1"/>
    </source>
</evidence>
<reference evidence="1 2" key="1">
    <citation type="submission" date="2020-07" db="EMBL/GenBank/DDBJ databases">
        <authorList>
            <person name="Feng X."/>
        </authorList>
    </citation>
    <scope>NUCLEOTIDE SEQUENCE [LARGE SCALE GENOMIC DNA]</scope>
    <source>
        <strain evidence="1 2">JCM31066</strain>
    </source>
</reference>
<dbReference type="SUPFAM" id="SSF53448">
    <property type="entry name" value="Nucleotide-diphospho-sugar transferases"/>
    <property type="match status" value="1"/>
</dbReference>